<dbReference type="Proteomes" id="UP000239089">
    <property type="component" value="Unassembled WGS sequence"/>
</dbReference>
<sequence length="228" mass="23819">MINIREARFWTAFVVIGLCALTMSWAASTLQFGWARQSTNPPDTKARLEPFMAQTPVAALAQRLALAASASTAARIDALQNLLGSTPLASGAWLDLAIARAKVGAPMEDVSSALAMSAMTGPNEARLMAGRAAFGLPYWERLPPDVRRTLINDLVGGWSAIGPGERLALADQIALVPDPSRGEMLAALLLVGKPADPIIKALDLSPEAGADGGDETAAPVKPGPAETR</sequence>
<gene>
    <name evidence="2" type="ORF">CCR94_08390</name>
</gene>
<accession>A0A2S6NAN3</accession>
<evidence type="ECO:0000313" key="3">
    <source>
        <dbReference type="Proteomes" id="UP000239089"/>
    </source>
</evidence>
<protein>
    <submittedName>
        <fullName evidence="2">Uncharacterized protein</fullName>
    </submittedName>
</protein>
<feature type="region of interest" description="Disordered" evidence="1">
    <location>
        <begin position="203"/>
        <end position="228"/>
    </location>
</feature>
<organism evidence="2 3">
    <name type="scientific">Rhodoblastus sphagnicola</name>
    <dbReference type="NCBI Taxonomy" id="333368"/>
    <lineage>
        <taxon>Bacteria</taxon>
        <taxon>Pseudomonadati</taxon>
        <taxon>Pseudomonadota</taxon>
        <taxon>Alphaproteobacteria</taxon>
        <taxon>Hyphomicrobiales</taxon>
        <taxon>Rhodoblastaceae</taxon>
        <taxon>Rhodoblastus</taxon>
    </lineage>
</organism>
<name>A0A2S6NAN3_9HYPH</name>
<comment type="caution">
    <text evidence="2">The sequence shown here is derived from an EMBL/GenBank/DDBJ whole genome shotgun (WGS) entry which is preliminary data.</text>
</comment>
<reference evidence="2 3" key="1">
    <citation type="journal article" date="2018" name="Arch. Microbiol.">
        <title>New insights into the metabolic potential of the phototrophic purple bacterium Rhodopila globiformis DSM 161(T) from its draft genome sequence and evidence for a vanadium-dependent nitrogenase.</title>
        <authorList>
            <person name="Imhoff J.F."/>
            <person name="Rahn T."/>
            <person name="Kunzel S."/>
            <person name="Neulinger S.C."/>
        </authorList>
    </citation>
    <scope>NUCLEOTIDE SEQUENCE [LARGE SCALE GENOMIC DNA]</scope>
    <source>
        <strain evidence="2 3">DSM 16996</strain>
    </source>
</reference>
<keyword evidence="3" id="KW-1185">Reference proteome</keyword>
<proteinExistence type="predicted"/>
<evidence type="ECO:0000256" key="1">
    <source>
        <dbReference type="SAM" id="MobiDB-lite"/>
    </source>
</evidence>
<evidence type="ECO:0000313" key="2">
    <source>
        <dbReference type="EMBL" id="PPQ31680.1"/>
    </source>
</evidence>
<dbReference type="AlphaFoldDB" id="A0A2S6NAN3"/>
<dbReference type="EMBL" id="NHSJ01000053">
    <property type="protein sequence ID" value="PPQ31680.1"/>
    <property type="molecule type" value="Genomic_DNA"/>
</dbReference>